<evidence type="ECO:0000256" key="4">
    <source>
        <dbReference type="ARBA" id="ARBA00023172"/>
    </source>
</evidence>
<dbReference type="SUPFAM" id="SSF56349">
    <property type="entry name" value="DNA breaking-rejoining enzymes"/>
    <property type="match status" value="1"/>
</dbReference>
<evidence type="ECO:0000259" key="5">
    <source>
        <dbReference type="PROSITE" id="PS51898"/>
    </source>
</evidence>
<accession>A0ABP4GIZ8</accession>
<dbReference type="InterPro" id="IPR053876">
    <property type="entry name" value="Phage_int_M"/>
</dbReference>
<dbReference type="EMBL" id="BAAAKW010000067">
    <property type="protein sequence ID" value="GAA1226581.1"/>
    <property type="molecule type" value="Genomic_DNA"/>
</dbReference>
<dbReference type="InterPro" id="IPR010998">
    <property type="entry name" value="Integrase_recombinase_N"/>
</dbReference>
<comment type="similarity">
    <text evidence="1">Belongs to the 'phage' integrase family.</text>
</comment>
<feature type="domain" description="Tyr recombinase" evidence="5">
    <location>
        <begin position="186"/>
        <end position="390"/>
    </location>
</feature>
<keyword evidence="7" id="KW-1185">Reference proteome</keyword>
<dbReference type="InterPro" id="IPR013762">
    <property type="entry name" value="Integrase-like_cat_sf"/>
</dbReference>
<evidence type="ECO:0000256" key="3">
    <source>
        <dbReference type="ARBA" id="ARBA00023125"/>
    </source>
</evidence>
<keyword evidence="2" id="KW-0229">DNA integration</keyword>
<comment type="caution">
    <text evidence="6">The sequence shown here is derived from an EMBL/GenBank/DDBJ whole genome shotgun (WGS) entry which is preliminary data.</text>
</comment>
<reference evidence="7" key="1">
    <citation type="journal article" date="2019" name="Int. J. Syst. Evol. Microbiol.">
        <title>The Global Catalogue of Microorganisms (GCM) 10K type strain sequencing project: providing services to taxonomists for standard genome sequencing and annotation.</title>
        <authorList>
            <consortium name="The Broad Institute Genomics Platform"/>
            <consortium name="The Broad Institute Genome Sequencing Center for Infectious Disease"/>
            <person name="Wu L."/>
            <person name="Ma J."/>
        </authorList>
    </citation>
    <scope>NUCLEOTIDE SEQUENCE [LARGE SCALE GENOMIC DNA]</scope>
    <source>
        <strain evidence="7">JCM 12762</strain>
    </source>
</reference>
<name>A0ABP4GIZ8_9MICO</name>
<evidence type="ECO:0000256" key="2">
    <source>
        <dbReference type="ARBA" id="ARBA00022908"/>
    </source>
</evidence>
<gene>
    <name evidence="6" type="ORF">GCM10009655_26550</name>
</gene>
<dbReference type="RefSeq" id="WP_343926620.1">
    <property type="nucleotide sequence ID" value="NZ_BAAAKW010000067.1"/>
</dbReference>
<evidence type="ECO:0000313" key="6">
    <source>
        <dbReference type="EMBL" id="GAA1226581.1"/>
    </source>
</evidence>
<evidence type="ECO:0000256" key="1">
    <source>
        <dbReference type="ARBA" id="ARBA00008857"/>
    </source>
</evidence>
<protein>
    <submittedName>
        <fullName evidence="6">Tyrosine-type recombinase/integrase</fullName>
    </submittedName>
</protein>
<proteinExistence type="inferred from homology"/>
<dbReference type="Gene3D" id="1.10.443.10">
    <property type="entry name" value="Intergrase catalytic core"/>
    <property type="match status" value="1"/>
</dbReference>
<sequence>MSTAITGRGRPRTAPGEFGVISKPRSLACGALSVSATLRLPDGTTVRITGTAATATAARRDLASNAELVLAGWNVQTLTARTTFAELGAIWLSYYRTKGRAPQTVQRYESTLNGTVARALGSLTLGELDNGLLRRTVRAVAESGRIAEARACRVVIRAVLSYAVEQGAVPPQLINFDGFQLPTPLKKARAIKLPELENLRELITAHRDRDRPGPQSTKAHDDLMDCMDLILGTSLRISEVLAVHRDSIDLDAEHPTLIVDRKVEYVKGTGYRLGALKTDATARGIELPEFAVAILRRRFADGREFAFVARGGGLLSQNNIRRTLREVTGGSDLSGWLTPHSGRKTVATAVNNELGSSIAAEVLGQSDDRLIKSTYGERRPVAPNVTAITERFAPK</sequence>
<dbReference type="PANTHER" id="PTHR30629">
    <property type="entry name" value="PROPHAGE INTEGRASE"/>
    <property type="match status" value="1"/>
</dbReference>
<dbReference type="InterPro" id="IPR002104">
    <property type="entry name" value="Integrase_catalytic"/>
</dbReference>
<evidence type="ECO:0000313" key="7">
    <source>
        <dbReference type="Proteomes" id="UP001500943"/>
    </source>
</evidence>
<dbReference type="Proteomes" id="UP001500943">
    <property type="component" value="Unassembled WGS sequence"/>
</dbReference>
<dbReference type="InterPro" id="IPR050808">
    <property type="entry name" value="Phage_Integrase"/>
</dbReference>
<keyword evidence="3" id="KW-0238">DNA-binding</keyword>
<dbReference type="PANTHER" id="PTHR30629:SF2">
    <property type="entry name" value="PROPHAGE INTEGRASE INTS-RELATED"/>
    <property type="match status" value="1"/>
</dbReference>
<dbReference type="Pfam" id="PF00589">
    <property type="entry name" value="Phage_integrase"/>
    <property type="match status" value="1"/>
</dbReference>
<dbReference type="Gene3D" id="1.10.150.130">
    <property type="match status" value="1"/>
</dbReference>
<organism evidence="6 7">
    <name type="scientific">Rhodoglobus aureus</name>
    <dbReference type="NCBI Taxonomy" id="191497"/>
    <lineage>
        <taxon>Bacteria</taxon>
        <taxon>Bacillati</taxon>
        <taxon>Actinomycetota</taxon>
        <taxon>Actinomycetes</taxon>
        <taxon>Micrococcales</taxon>
        <taxon>Microbacteriaceae</taxon>
        <taxon>Rhodoglobus</taxon>
    </lineage>
</organism>
<dbReference type="PROSITE" id="PS51898">
    <property type="entry name" value="TYR_RECOMBINASE"/>
    <property type="match status" value="1"/>
</dbReference>
<keyword evidence="4" id="KW-0233">DNA recombination</keyword>
<dbReference type="Pfam" id="PF22022">
    <property type="entry name" value="Phage_int_M"/>
    <property type="match status" value="1"/>
</dbReference>
<dbReference type="InterPro" id="IPR011010">
    <property type="entry name" value="DNA_brk_join_enz"/>
</dbReference>